<accession>A0A7H4P356</accession>
<dbReference type="Proteomes" id="UP000254571">
    <property type="component" value="Unassembled WGS sequence"/>
</dbReference>
<proteinExistence type="predicted"/>
<dbReference type="EMBL" id="UGMX01000002">
    <property type="protein sequence ID" value="STW06871.1"/>
    <property type="molecule type" value="Genomic_DNA"/>
</dbReference>
<reference evidence="1 2" key="1">
    <citation type="submission" date="2018-06" db="EMBL/GenBank/DDBJ databases">
        <authorList>
            <consortium name="Pathogen Informatics"/>
            <person name="Doyle S."/>
        </authorList>
    </citation>
    <scope>NUCLEOTIDE SEQUENCE [LARGE SCALE GENOMIC DNA]</scope>
    <source>
        <strain evidence="1 2">NCTC9149</strain>
    </source>
</reference>
<dbReference type="RefSeq" id="WP_325902365.1">
    <property type="nucleotide sequence ID" value="NZ_JAMWUA010000001.1"/>
</dbReference>
<sequence length="111" mass="13353">MEKKDVYLEIYQSSIQQINRVATKSGLLKCLDKSIYYEAQLIHKFSFLLKNEYFNDMDIDFLNWGAKNYYEMCDVKKSVLYNEQLQRLSILFSLVPEEMRHKLEWDGPVIR</sequence>
<protein>
    <submittedName>
        <fullName evidence="1">Uncharacterized protein</fullName>
    </submittedName>
</protein>
<comment type="caution">
    <text evidence="1">The sequence shown here is derived from an EMBL/GenBank/DDBJ whole genome shotgun (WGS) entry which is preliminary data.</text>
</comment>
<gene>
    <name evidence="1" type="ORF">NCTC9149_03297</name>
</gene>
<evidence type="ECO:0000313" key="1">
    <source>
        <dbReference type="EMBL" id="STW06871.1"/>
    </source>
</evidence>
<evidence type="ECO:0000313" key="2">
    <source>
        <dbReference type="Proteomes" id="UP000254571"/>
    </source>
</evidence>
<organism evidence="1 2">
    <name type="scientific">Klebsiella grimontii</name>
    <dbReference type="NCBI Taxonomy" id="2058152"/>
    <lineage>
        <taxon>Bacteria</taxon>
        <taxon>Pseudomonadati</taxon>
        <taxon>Pseudomonadota</taxon>
        <taxon>Gammaproteobacteria</taxon>
        <taxon>Enterobacterales</taxon>
        <taxon>Enterobacteriaceae</taxon>
        <taxon>Klebsiella/Raoultella group</taxon>
        <taxon>Klebsiella</taxon>
    </lineage>
</organism>
<name>A0A7H4P356_9ENTR</name>
<dbReference type="AlphaFoldDB" id="A0A7H4P356"/>